<organism evidence="1 2">
    <name type="scientific">Pararge aegeria aegeria</name>
    <dbReference type="NCBI Taxonomy" id="348720"/>
    <lineage>
        <taxon>Eukaryota</taxon>
        <taxon>Metazoa</taxon>
        <taxon>Ecdysozoa</taxon>
        <taxon>Arthropoda</taxon>
        <taxon>Hexapoda</taxon>
        <taxon>Insecta</taxon>
        <taxon>Pterygota</taxon>
        <taxon>Neoptera</taxon>
        <taxon>Endopterygota</taxon>
        <taxon>Lepidoptera</taxon>
        <taxon>Glossata</taxon>
        <taxon>Ditrysia</taxon>
        <taxon>Papilionoidea</taxon>
        <taxon>Nymphalidae</taxon>
        <taxon>Satyrinae</taxon>
        <taxon>Satyrini</taxon>
        <taxon>Parargina</taxon>
        <taxon>Pararge</taxon>
    </lineage>
</organism>
<dbReference type="AlphaFoldDB" id="A0A8S4R8T6"/>
<keyword evidence="2" id="KW-1185">Reference proteome</keyword>
<proteinExistence type="predicted"/>
<dbReference type="EMBL" id="CAKXAJ010024901">
    <property type="protein sequence ID" value="CAH2232413.1"/>
    <property type="molecule type" value="Genomic_DNA"/>
</dbReference>
<name>A0A8S4R8T6_9NEOP</name>
<protein>
    <submittedName>
        <fullName evidence="1">Jg19348 protein</fullName>
    </submittedName>
</protein>
<comment type="caution">
    <text evidence="1">The sequence shown here is derived from an EMBL/GenBank/DDBJ whole genome shotgun (WGS) entry which is preliminary data.</text>
</comment>
<reference evidence="1" key="1">
    <citation type="submission" date="2022-03" db="EMBL/GenBank/DDBJ databases">
        <authorList>
            <person name="Lindestad O."/>
        </authorList>
    </citation>
    <scope>NUCLEOTIDE SEQUENCE</scope>
</reference>
<accession>A0A8S4R8T6</accession>
<dbReference type="Proteomes" id="UP000838756">
    <property type="component" value="Unassembled WGS sequence"/>
</dbReference>
<evidence type="ECO:0000313" key="1">
    <source>
        <dbReference type="EMBL" id="CAH2232413.1"/>
    </source>
</evidence>
<sequence length="171" mass="18884">MGTPWKPVVNFPVVYQLPQLIAGAPALKRRGSGQLEPSDRRETCVETIGKPNSYPPPYKRSWRAANCRCLLPAWSLFTHPLRGLFLRNDVFAVVGHFYPRAVGHQSATLGTPLAAHLEGVLSRVVHSTALLAKRGRFSLLLGKGLGKHILRIADDLCYDRASDSTTNLNFL</sequence>
<evidence type="ECO:0000313" key="2">
    <source>
        <dbReference type="Proteomes" id="UP000838756"/>
    </source>
</evidence>
<gene>
    <name evidence="1" type="primary">jg19348</name>
    <name evidence="1" type="ORF">PAEG_LOCUS10681</name>
</gene>